<dbReference type="Proteomes" id="UP001358586">
    <property type="component" value="Chromosome 11"/>
</dbReference>
<proteinExistence type="predicted"/>
<evidence type="ECO:0000256" key="1">
    <source>
        <dbReference type="SAM" id="MobiDB-lite"/>
    </source>
</evidence>
<organism evidence="2 3">
    <name type="scientific">Gossypium arboreum</name>
    <name type="common">Tree cotton</name>
    <name type="synonym">Gossypium nanking</name>
    <dbReference type="NCBI Taxonomy" id="29729"/>
    <lineage>
        <taxon>Eukaryota</taxon>
        <taxon>Viridiplantae</taxon>
        <taxon>Streptophyta</taxon>
        <taxon>Embryophyta</taxon>
        <taxon>Tracheophyta</taxon>
        <taxon>Spermatophyta</taxon>
        <taxon>Magnoliopsida</taxon>
        <taxon>eudicotyledons</taxon>
        <taxon>Gunneridae</taxon>
        <taxon>Pentapetalae</taxon>
        <taxon>rosids</taxon>
        <taxon>malvids</taxon>
        <taxon>Malvales</taxon>
        <taxon>Malvaceae</taxon>
        <taxon>Malvoideae</taxon>
        <taxon>Gossypium</taxon>
    </lineage>
</organism>
<dbReference type="EMBL" id="JARKNE010000011">
    <property type="protein sequence ID" value="KAK5786522.1"/>
    <property type="molecule type" value="Genomic_DNA"/>
</dbReference>
<comment type="caution">
    <text evidence="2">The sequence shown here is derived from an EMBL/GenBank/DDBJ whole genome shotgun (WGS) entry which is preliminary data.</text>
</comment>
<protein>
    <submittedName>
        <fullName evidence="2">Uncharacterized protein</fullName>
    </submittedName>
</protein>
<accession>A0ABR0N9P9</accession>
<keyword evidence="3" id="KW-1185">Reference proteome</keyword>
<sequence>MIQTLDADSLQHIRYKKDSRSKKWIKAAQAKPRDDKDNDVEVGDPVAPSVPAPPQDTQFSVETSAILSAIESL</sequence>
<evidence type="ECO:0000313" key="2">
    <source>
        <dbReference type="EMBL" id="KAK5786522.1"/>
    </source>
</evidence>
<reference evidence="2 3" key="1">
    <citation type="submission" date="2023-03" db="EMBL/GenBank/DDBJ databases">
        <title>WGS of Gossypium arboreum.</title>
        <authorList>
            <person name="Yu D."/>
        </authorList>
    </citation>
    <scope>NUCLEOTIDE SEQUENCE [LARGE SCALE GENOMIC DNA]</scope>
    <source>
        <tissue evidence="2">Leaf</tissue>
    </source>
</reference>
<name>A0ABR0N9P9_GOSAR</name>
<feature type="region of interest" description="Disordered" evidence="1">
    <location>
        <begin position="21"/>
        <end position="57"/>
    </location>
</feature>
<gene>
    <name evidence="2" type="ORF">PVK06_041159</name>
</gene>
<evidence type="ECO:0000313" key="3">
    <source>
        <dbReference type="Proteomes" id="UP001358586"/>
    </source>
</evidence>